<proteinExistence type="predicted"/>
<gene>
    <name evidence="1" type="ORF">GCM10009789_54070</name>
</gene>
<evidence type="ECO:0008006" key="3">
    <source>
        <dbReference type="Google" id="ProtNLM"/>
    </source>
</evidence>
<comment type="caution">
    <text evidence="1">The sequence shown here is derived from an EMBL/GenBank/DDBJ whole genome shotgun (WGS) entry which is preliminary data.</text>
</comment>
<dbReference type="Proteomes" id="UP001500393">
    <property type="component" value="Unassembled WGS sequence"/>
</dbReference>
<accession>A0ABP4PWC4</accession>
<dbReference type="InterPro" id="IPR009061">
    <property type="entry name" value="DNA-bd_dom_put_sf"/>
</dbReference>
<evidence type="ECO:0000313" key="2">
    <source>
        <dbReference type="Proteomes" id="UP001500393"/>
    </source>
</evidence>
<protein>
    <recommendedName>
        <fullName evidence="3">DNA binding domain-containing protein, excisionase family</fullName>
    </recommendedName>
</protein>
<sequence length="71" mass="7782">MPDQGITIRPPVPGYLTRTQCAAAYETSVDTIKRRTKDGLLTPVRVGRSLLYPVDQLDRVLGEQGRGEAAL</sequence>
<organism evidence="1 2">
    <name type="scientific">Kribbella sancticallisti</name>
    <dbReference type="NCBI Taxonomy" id="460087"/>
    <lineage>
        <taxon>Bacteria</taxon>
        <taxon>Bacillati</taxon>
        <taxon>Actinomycetota</taxon>
        <taxon>Actinomycetes</taxon>
        <taxon>Propionibacteriales</taxon>
        <taxon>Kribbellaceae</taxon>
        <taxon>Kribbella</taxon>
    </lineage>
</organism>
<keyword evidence="2" id="KW-1185">Reference proteome</keyword>
<name>A0ABP4PWC4_9ACTN</name>
<dbReference type="RefSeq" id="WP_344218679.1">
    <property type="nucleotide sequence ID" value="NZ_BAAAOS010000038.1"/>
</dbReference>
<dbReference type="EMBL" id="BAAAOS010000038">
    <property type="protein sequence ID" value="GAA1593230.1"/>
    <property type="molecule type" value="Genomic_DNA"/>
</dbReference>
<evidence type="ECO:0000313" key="1">
    <source>
        <dbReference type="EMBL" id="GAA1593230.1"/>
    </source>
</evidence>
<reference evidence="2" key="1">
    <citation type="journal article" date="2019" name="Int. J. Syst. Evol. Microbiol.">
        <title>The Global Catalogue of Microorganisms (GCM) 10K type strain sequencing project: providing services to taxonomists for standard genome sequencing and annotation.</title>
        <authorList>
            <consortium name="The Broad Institute Genomics Platform"/>
            <consortium name="The Broad Institute Genome Sequencing Center for Infectious Disease"/>
            <person name="Wu L."/>
            <person name="Ma J."/>
        </authorList>
    </citation>
    <scope>NUCLEOTIDE SEQUENCE [LARGE SCALE GENOMIC DNA]</scope>
    <source>
        <strain evidence="2">JCM 14969</strain>
    </source>
</reference>
<dbReference type="SUPFAM" id="SSF46955">
    <property type="entry name" value="Putative DNA-binding domain"/>
    <property type="match status" value="1"/>
</dbReference>